<accession>A0A2P8D7I0</accession>
<proteinExistence type="predicted"/>
<dbReference type="Pfam" id="PF16126">
    <property type="entry name" value="DUF4838"/>
    <property type="match status" value="1"/>
</dbReference>
<dbReference type="EMBL" id="PYGD01000002">
    <property type="protein sequence ID" value="PSK93185.1"/>
    <property type="molecule type" value="Genomic_DNA"/>
</dbReference>
<dbReference type="PANTHER" id="PTHR47406">
    <property type="entry name" value="COAGULATION FACTOR 5/8 TYPE, C-TERMINAL"/>
    <property type="match status" value="1"/>
</dbReference>
<dbReference type="GO" id="GO:0016787">
    <property type="term" value="F:hydrolase activity"/>
    <property type="evidence" value="ECO:0007669"/>
    <property type="project" value="UniProtKB-KW"/>
</dbReference>
<comment type="caution">
    <text evidence="3">The sequence shown here is derived from an EMBL/GenBank/DDBJ whole genome shotgun (WGS) entry which is preliminary data.</text>
</comment>
<gene>
    <name evidence="3" type="ORF">B0I18_102155</name>
</gene>
<evidence type="ECO:0000256" key="1">
    <source>
        <dbReference type="ARBA" id="ARBA00022801"/>
    </source>
</evidence>
<organism evidence="3 4">
    <name type="scientific">Taibaiella chishuiensis</name>
    <dbReference type="NCBI Taxonomy" id="1434707"/>
    <lineage>
        <taxon>Bacteria</taxon>
        <taxon>Pseudomonadati</taxon>
        <taxon>Bacteroidota</taxon>
        <taxon>Chitinophagia</taxon>
        <taxon>Chitinophagales</taxon>
        <taxon>Chitinophagaceae</taxon>
        <taxon>Taibaiella</taxon>
    </lineage>
</organism>
<dbReference type="InterPro" id="IPR032287">
    <property type="entry name" value="DUF4838"/>
</dbReference>
<dbReference type="InterPro" id="IPR029018">
    <property type="entry name" value="Hex-like_dom2"/>
</dbReference>
<dbReference type="Proteomes" id="UP000240572">
    <property type="component" value="Unassembled WGS sequence"/>
</dbReference>
<evidence type="ECO:0000256" key="2">
    <source>
        <dbReference type="SAM" id="SignalP"/>
    </source>
</evidence>
<evidence type="ECO:0000313" key="4">
    <source>
        <dbReference type="Proteomes" id="UP000240572"/>
    </source>
</evidence>
<reference evidence="3 4" key="1">
    <citation type="submission" date="2018-03" db="EMBL/GenBank/DDBJ databases">
        <title>Genomic Encyclopedia of Type Strains, Phase III (KMG-III): the genomes of soil and plant-associated and newly described type strains.</title>
        <authorList>
            <person name="Whitman W."/>
        </authorList>
    </citation>
    <scope>NUCLEOTIDE SEQUENCE [LARGE SCALE GENOMIC DNA]</scope>
    <source>
        <strain evidence="3 4">CGMCC 1.12700</strain>
    </source>
</reference>
<feature type="chain" id="PRO_5015112085" evidence="2">
    <location>
        <begin position="25"/>
        <end position="752"/>
    </location>
</feature>
<keyword evidence="2" id="KW-0732">Signal</keyword>
<dbReference type="GO" id="GO:0005975">
    <property type="term" value="P:carbohydrate metabolic process"/>
    <property type="evidence" value="ECO:0007669"/>
    <property type="project" value="UniProtKB-ARBA"/>
</dbReference>
<dbReference type="PANTHER" id="PTHR47406:SF2">
    <property type="entry name" value="ALPHA GLUCURONIDASE N-TERMINAL DOMAIN-CONTAINING PROTEIN"/>
    <property type="match status" value="1"/>
</dbReference>
<protein>
    <submittedName>
        <fullName evidence="3">Uncharacterized protein DUF4838</fullName>
    </submittedName>
</protein>
<evidence type="ECO:0000313" key="3">
    <source>
        <dbReference type="EMBL" id="PSK93185.1"/>
    </source>
</evidence>
<keyword evidence="1" id="KW-0378">Hydrolase</keyword>
<dbReference type="OrthoDB" id="1099022at2"/>
<keyword evidence="4" id="KW-1185">Reference proteome</keyword>
<dbReference type="Gene3D" id="3.30.379.10">
    <property type="entry name" value="Chitobiase/beta-hexosaminidase domain 2-like"/>
    <property type="match status" value="1"/>
</dbReference>
<dbReference type="AlphaFoldDB" id="A0A2P8D7I0"/>
<name>A0A2P8D7I0_9BACT</name>
<dbReference type="RefSeq" id="WP_106522210.1">
    <property type="nucleotide sequence ID" value="NZ_PYGD01000002.1"/>
</dbReference>
<sequence length="752" mass="83295">MKRSRLLPFCIGILAAVMPAGAMARNLVLTANGKSEYAIVIPEAAKKGELKAANQLQQLLKQSGNTLLPVVKESANTYKKVIYIGNCKAVTGAHLLDALQEDGFVMLQQEDNLVLAGAGRGTEYAVYAFAERFLRARKYDTSAAVVPQQATLALPPDIRITSNPAFGYRQSYYPMSNNNAYLDWHGLQRFEELWGIWGHSFFKLVPPATYFQAHPEYYALVNGKRRTTQLCLSNASVLQITVDRLRELMQDSPDAVYWSVSPNDEAGYCTCPLCRKADEEEGGPQGSVIRFVNKVAAAFPSKKITTLAYGYTVQPPRITKPAGNVYVFLSSIDAFREQSLADIASAAAFRKALTGWSAITNNIFIWDYATEFTNYLAPFPRLHTLSADFTYLQKNKVKGIFEQGSGDTYSDIAELNSYVQAKLLWDPAADQQAIVTDFCQGYYGKAAPYVIKYLEARDAALKQSGRHLDIYGSPVADSRGFLAPTLIDSYDQLLEKAAQALEGTGLEARVSRIRLSLDYTVLQQARHFGKDQYGFLTDNGGAAYPLKPDWMKRVNRFVQACKQAGVTELSEGGLSPDQYGAEWKQIAARPWPANRAAGAAVTLLYPYVEDYPAKGNRTLTDGMTGFTDFSYNWLCFYGTDMVATLDAANIKGAGNISINFLDDPRHWIFPPEQVILETSADGKTFTRLASKTMDKPVEHNEAGIVNVLFKLPAGVEARLIRVTAINARELPAWRNYSNKKPMIACDEIMLLP</sequence>
<feature type="signal peptide" evidence="2">
    <location>
        <begin position="1"/>
        <end position="24"/>
    </location>
</feature>